<keyword evidence="1" id="KW-0808">Transferase</keyword>
<evidence type="ECO:0000313" key="2">
    <source>
        <dbReference type="Proteomes" id="UP001151760"/>
    </source>
</evidence>
<gene>
    <name evidence="1" type="ORF">Tco_0706117</name>
</gene>
<keyword evidence="2" id="KW-1185">Reference proteome</keyword>
<proteinExistence type="predicted"/>
<accession>A0ABQ4Y835</accession>
<reference evidence="1" key="1">
    <citation type="journal article" date="2022" name="Int. J. Mol. Sci.">
        <title>Draft Genome of Tanacetum Coccineum: Genomic Comparison of Closely Related Tanacetum-Family Plants.</title>
        <authorList>
            <person name="Yamashiro T."/>
            <person name="Shiraishi A."/>
            <person name="Nakayama K."/>
            <person name="Satake H."/>
        </authorList>
    </citation>
    <scope>NUCLEOTIDE SEQUENCE</scope>
</reference>
<organism evidence="1 2">
    <name type="scientific">Tanacetum coccineum</name>
    <dbReference type="NCBI Taxonomy" id="301880"/>
    <lineage>
        <taxon>Eukaryota</taxon>
        <taxon>Viridiplantae</taxon>
        <taxon>Streptophyta</taxon>
        <taxon>Embryophyta</taxon>
        <taxon>Tracheophyta</taxon>
        <taxon>Spermatophyta</taxon>
        <taxon>Magnoliopsida</taxon>
        <taxon>eudicotyledons</taxon>
        <taxon>Gunneridae</taxon>
        <taxon>Pentapetalae</taxon>
        <taxon>asterids</taxon>
        <taxon>campanulids</taxon>
        <taxon>Asterales</taxon>
        <taxon>Asteraceae</taxon>
        <taxon>Asteroideae</taxon>
        <taxon>Anthemideae</taxon>
        <taxon>Anthemidinae</taxon>
        <taxon>Tanacetum</taxon>
    </lineage>
</organism>
<sequence length="215" mass="24553">MKDNLAIWSRILDDALWAFRAAYKTSTRTTPYKLVYGKNYHLPFEIEHRTYWALKNYNPNLIAAGEKRMFQLHELDESRHQAYENSRLYKRDCLDMKPLKCSEVYDGKAKRWTKIPNMWPGGGENPLAPPLLAVPHRDKDSKAPPLLAILRNDLYVVDATTYTSFLAIGALGDGVFVSSWVKSTNNCFGGMMLIFDLLEALEMEALVDVMDVDNG</sequence>
<protein>
    <submittedName>
        <fullName evidence="1">Reverse transcriptase domain-containing protein</fullName>
    </submittedName>
</protein>
<dbReference type="InterPro" id="IPR036397">
    <property type="entry name" value="RNaseH_sf"/>
</dbReference>
<comment type="caution">
    <text evidence="1">The sequence shown here is derived from an EMBL/GenBank/DDBJ whole genome shotgun (WGS) entry which is preliminary data.</text>
</comment>
<evidence type="ECO:0000313" key="1">
    <source>
        <dbReference type="EMBL" id="GJS73276.1"/>
    </source>
</evidence>
<keyword evidence="1" id="KW-0695">RNA-directed DNA polymerase</keyword>
<dbReference type="Proteomes" id="UP001151760">
    <property type="component" value="Unassembled WGS sequence"/>
</dbReference>
<dbReference type="Gene3D" id="3.30.420.10">
    <property type="entry name" value="Ribonuclease H-like superfamily/Ribonuclease H"/>
    <property type="match status" value="1"/>
</dbReference>
<reference evidence="1" key="2">
    <citation type="submission" date="2022-01" db="EMBL/GenBank/DDBJ databases">
        <authorList>
            <person name="Yamashiro T."/>
            <person name="Shiraishi A."/>
            <person name="Satake H."/>
            <person name="Nakayama K."/>
        </authorList>
    </citation>
    <scope>NUCLEOTIDE SEQUENCE</scope>
</reference>
<name>A0ABQ4Y835_9ASTR</name>
<dbReference type="GO" id="GO:0003964">
    <property type="term" value="F:RNA-directed DNA polymerase activity"/>
    <property type="evidence" value="ECO:0007669"/>
    <property type="project" value="UniProtKB-KW"/>
</dbReference>
<keyword evidence="1" id="KW-0548">Nucleotidyltransferase</keyword>
<dbReference type="EMBL" id="BQNB010010142">
    <property type="protein sequence ID" value="GJS73276.1"/>
    <property type="molecule type" value="Genomic_DNA"/>
</dbReference>